<proteinExistence type="predicted"/>
<sequence>MGMKFLRIVWIAPVWGFEIPKLSSDVEFEQWRRDIYDAVEDLELSRNGTSRNYITEKVEKIVASFFADAASRIACAACKVGIEAGTKVTKWDWTRKYFIDAINLACTKSAKKPKSVCQGIAHSSGNSVYEILRKLSANSLTKPMACYAFGNLCPMPNINIKRPTFPAKRFTQQAPIPGARYKRILHLSDLHYDRFYEEGAEANCNKPICCQRDSNSDIKDKTIKQPASKWGEYTCDANKLMLTSMLRKARSLYNYDMVFFTGDLPAHDMWKESYERTMGTEKEALGLLKQHFEGTPVYPVIGNHESIPVNQFPFRHMSPNGFYLYKFMAEQFKSWLDPKQLQMVQNVGYYSFDHSPALKVMVLNTNLYYTYNYFVLLNPANPDPNGMFSWMIQELQRAEDLGQKVYIAGHIPPGSTDFYQHWSESYHRIIERYAHIISSQFFGHLHTDEFEVFYNSTTKNKDTAISTAYLAPSMSTMNGINPSFRVYIVDAQTHQVVDYVQYYADLKMKHLWMDDMDWRPLYSARHAYSFGNPQHSSLTPAFWHTATELMDRSPQNFITYHRNLNANGKPQPTCDAACRKRTICTLRAGKSKDNCAEVIPFS</sequence>
<organism evidence="1 2">
    <name type="scientific">Entomophthora muscae</name>
    <dbReference type="NCBI Taxonomy" id="34485"/>
    <lineage>
        <taxon>Eukaryota</taxon>
        <taxon>Fungi</taxon>
        <taxon>Fungi incertae sedis</taxon>
        <taxon>Zoopagomycota</taxon>
        <taxon>Entomophthoromycotina</taxon>
        <taxon>Entomophthoromycetes</taxon>
        <taxon>Entomophthorales</taxon>
        <taxon>Entomophthoraceae</taxon>
        <taxon>Entomophthora</taxon>
    </lineage>
</organism>
<dbReference type="Proteomes" id="UP001165960">
    <property type="component" value="Unassembled WGS sequence"/>
</dbReference>
<reference evidence="1" key="1">
    <citation type="submission" date="2022-04" db="EMBL/GenBank/DDBJ databases">
        <title>Genome of the entomopathogenic fungus Entomophthora muscae.</title>
        <authorList>
            <person name="Elya C."/>
            <person name="Lovett B.R."/>
            <person name="Lee E."/>
            <person name="Macias A.M."/>
            <person name="Hajek A.E."/>
            <person name="De Bivort B.L."/>
            <person name="Kasson M.T."/>
            <person name="De Fine Licht H.H."/>
            <person name="Stajich J.E."/>
        </authorList>
    </citation>
    <scope>NUCLEOTIDE SEQUENCE</scope>
    <source>
        <strain evidence="1">Berkeley</strain>
    </source>
</reference>
<comment type="caution">
    <text evidence="1">The sequence shown here is derived from an EMBL/GenBank/DDBJ whole genome shotgun (WGS) entry which is preliminary data.</text>
</comment>
<dbReference type="EMBL" id="QTSX02007423">
    <property type="protein sequence ID" value="KAJ9048370.1"/>
    <property type="molecule type" value="Genomic_DNA"/>
</dbReference>
<keyword evidence="2" id="KW-1185">Reference proteome</keyword>
<evidence type="ECO:0000313" key="1">
    <source>
        <dbReference type="EMBL" id="KAJ9048370.1"/>
    </source>
</evidence>
<accession>A0ACC2REK7</accession>
<gene>
    <name evidence="1" type="ORF">DSO57_1035713</name>
</gene>
<name>A0ACC2REK7_9FUNG</name>
<protein>
    <submittedName>
        <fullName evidence="1">Uncharacterized protein</fullName>
    </submittedName>
</protein>
<evidence type="ECO:0000313" key="2">
    <source>
        <dbReference type="Proteomes" id="UP001165960"/>
    </source>
</evidence>